<feature type="domain" description="SMP-30/Gluconolactonase/LRE-like region" evidence="2">
    <location>
        <begin position="55"/>
        <end position="240"/>
    </location>
</feature>
<evidence type="ECO:0000256" key="1">
    <source>
        <dbReference type="SAM" id="MobiDB-lite"/>
    </source>
</evidence>
<dbReference type="Pfam" id="PF08450">
    <property type="entry name" value="SGL"/>
    <property type="match status" value="1"/>
</dbReference>
<dbReference type="PANTHER" id="PTHR10426:SF88">
    <property type="entry name" value="ADIPOCYTE PLASMA MEMBRANE-ASSOCIATED PROTEIN HEMOMUCIN-RELATED"/>
    <property type="match status" value="1"/>
</dbReference>
<proteinExistence type="predicted"/>
<sequence>MTRRLIHPRRWSPPAVTDPGPTGPLAVRRLPTGGHGPEDVVFDDQGQIITGTADGRIVRIDPATGDRTVLAETGGRPLGLHPRADGGVLVCDHDRGLLEVRPDGTVEVLVDTVDGEPLTFASNVVQGLDGTIWFTTSTAQWHLDQHLGDVFEHSNTGRLLRRDPDGAVTTVLSGLKFANGLVLAPDESYLLVAETTGYRVQRHWLTGSRAGDTETLVGNLPGFPDNMWLGSDGLVWVAIAAPRNTLLDRLLPLPGFLRLLVWNLPAALRPRPVPIAWVMAFDLDGSRVHDLRVADGSYGFVTSVAEHDGVVVLGSLTENDIAVLVRGN</sequence>
<gene>
    <name evidence="3" type="ORF">ADL15_02955</name>
</gene>
<dbReference type="RefSeq" id="WP_067684888.1">
    <property type="nucleotide sequence ID" value="NZ_LLZH01000009.1"/>
</dbReference>
<dbReference type="InterPro" id="IPR011042">
    <property type="entry name" value="6-blade_b-propeller_TolB-like"/>
</dbReference>
<dbReference type="GO" id="GO:0016787">
    <property type="term" value="F:hydrolase activity"/>
    <property type="evidence" value="ECO:0007669"/>
    <property type="project" value="TreeGrafter"/>
</dbReference>
<organism evidence="3 4">
    <name type="scientific">Actinoplanes awajinensis subsp. mycoplanecinus</name>
    <dbReference type="NCBI Taxonomy" id="135947"/>
    <lineage>
        <taxon>Bacteria</taxon>
        <taxon>Bacillati</taxon>
        <taxon>Actinomycetota</taxon>
        <taxon>Actinomycetes</taxon>
        <taxon>Micromonosporales</taxon>
        <taxon>Micromonosporaceae</taxon>
        <taxon>Actinoplanes</taxon>
    </lineage>
</organism>
<dbReference type="Gene3D" id="2.120.10.30">
    <property type="entry name" value="TolB, C-terminal domain"/>
    <property type="match status" value="1"/>
</dbReference>
<feature type="compositionally biased region" description="Basic residues" evidence="1">
    <location>
        <begin position="1"/>
        <end position="10"/>
    </location>
</feature>
<dbReference type="AlphaFoldDB" id="A0A0X3VAQ0"/>
<reference evidence="3 4" key="1">
    <citation type="submission" date="2015-10" db="EMBL/GenBank/DDBJ databases">
        <authorList>
            <person name="Gilbert D.G."/>
        </authorList>
    </citation>
    <scope>NUCLEOTIDE SEQUENCE [LARGE SCALE GENOMIC DNA]</scope>
    <source>
        <strain evidence="3 4">NRRL B-16712</strain>
    </source>
</reference>
<evidence type="ECO:0000313" key="3">
    <source>
        <dbReference type="EMBL" id="KUL41825.1"/>
    </source>
</evidence>
<feature type="region of interest" description="Disordered" evidence="1">
    <location>
        <begin position="1"/>
        <end position="24"/>
    </location>
</feature>
<comment type="caution">
    <text evidence="3">The sequence shown here is derived from an EMBL/GenBank/DDBJ whole genome shotgun (WGS) entry which is preliminary data.</text>
</comment>
<keyword evidence="4" id="KW-1185">Reference proteome</keyword>
<accession>A0A0X3VAQ0</accession>
<dbReference type="OrthoDB" id="3332247at2"/>
<dbReference type="InterPro" id="IPR013658">
    <property type="entry name" value="SGL"/>
</dbReference>
<dbReference type="PANTHER" id="PTHR10426">
    <property type="entry name" value="STRICTOSIDINE SYNTHASE-RELATED"/>
    <property type="match status" value="1"/>
</dbReference>
<protein>
    <submittedName>
        <fullName evidence="3">Strictosidine synthase</fullName>
    </submittedName>
</protein>
<dbReference type="EMBL" id="LLZH01000009">
    <property type="protein sequence ID" value="KUL41825.1"/>
    <property type="molecule type" value="Genomic_DNA"/>
</dbReference>
<dbReference type="Proteomes" id="UP000053244">
    <property type="component" value="Unassembled WGS sequence"/>
</dbReference>
<evidence type="ECO:0000313" key="4">
    <source>
        <dbReference type="Proteomes" id="UP000053244"/>
    </source>
</evidence>
<evidence type="ECO:0000259" key="2">
    <source>
        <dbReference type="Pfam" id="PF08450"/>
    </source>
</evidence>
<dbReference type="GO" id="GO:0012505">
    <property type="term" value="C:endomembrane system"/>
    <property type="evidence" value="ECO:0007669"/>
    <property type="project" value="TreeGrafter"/>
</dbReference>
<dbReference type="SUPFAM" id="SSF63829">
    <property type="entry name" value="Calcium-dependent phosphotriesterase"/>
    <property type="match status" value="1"/>
</dbReference>
<name>A0A0X3VAQ0_9ACTN</name>